<organism evidence="5 6">
    <name type="scientific">Litorivivens lipolytica</name>
    <dbReference type="NCBI Taxonomy" id="1524264"/>
    <lineage>
        <taxon>Bacteria</taxon>
        <taxon>Pseudomonadati</taxon>
        <taxon>Pseudomonadota</taxon>
        <taxon>Gammaproteobacteria</taxon>
        <taxon>Litorivivens</taxon>
    </lineage>
</organism>
<feature type="domain" description="Carboxyltransferase" evidence="4">
    <location>
        <begin position="26"/>
        <end position="306"/>
    </location>
</feature>
<dbReference type="Proteomes" id="UP000537130">
    <property type="component" value="Unassembled WGS sequence"/>
</dbReference>
<evidence type="ECO:0000256" key="1">
    <source>
        <dbReference type="ARBA" id="ARBA00022741"/>
    </source>
</evidence>
<dbReference type="Pfam" id="PF02626">
    <property type="entry name" value="CT_A_B"/>
    <property type="match status" value="1"/>
</dbReference>
<dbReference type="SMART" id="SM00797">
    <property type="entry name" value="AHS2"/>
    <property type="match status" value="1"/>
</dbReference>
<evidence type="ECO:0000313" key="6">
    <source>
        <dbReference type="Proteomes" id="UP000537130"/>
    </source>
</evidence>
<dbReference type="GO" id="GO:0016787">
    <property type="term" value="F:hydrolase activity"/>
    <property type="evidence" value="ECO:0007669"/>
    <property type="project" value="UniProtKB-KW"/>
</dbReference>
<dbReference type="AlphaFoldDB" id="A0A7W4W3K9"/>
<dbReference type="NCBIfam" id="TIGR00724">
    <property type="entry name" value="urea_amlyse_rel"/>
    <property type="match status" value="1"/>
</dbReference>
<comment type="caution">
    <text evidence="5">The sequence shown here is derived from an EMBL/GenBank/DDBJ whole genome shotgun (WGS) entry which is preliminary data.</text>
</comment>
<dbReference type="GO" id="GO:0005524">
    <property type="term" value="F:ATP binding"/>
    <property type="evidence" value="ECO:0007669"/>
    <property type="project" value="UniProtKB-KW"/>
</dbReference>
<dbReference type="EMBL" id="JACHWY010000001">
    <property type="protein sequence ID" value="MBB3046695.1"/>
    <property type="molecule type" value="Genomic_DNA"/>
</dbReference>
<dbReference type="Gene3D" id="2.40.100.10">
    <property type="entry name" value="Cyclophilin-like"/>
    <property type="match status" value="1"/>
</dbReference>
<dbReference type="SUPFAM" id="SSF50891">
    <property type="entry name" value="Cyclophilin-like"/>
    <property type="match status" value="1"/>
</dbReference>
<reference evidence="5 6" key="1">
    <citation type="submission" date="2020-08" db="EMBL/GenBank/DDBJ databases">
        <title>Genomic Encyclopedia of Type Strains, Phase III (KMG-III): the genomes of soil and plant-associated and newly described type strains.</title>
        <authorList>
            <person name="Whitman W."/>
        </authorList>
    </citation>
    <scope>NUCLEOTIDE SEQUENCE [LARGE SCALE GENOMIC DNA]</scope>
    <source>
        <strain evidence="5 6">CECT 8654</strain>
    </source>
</reference>
<sequence length="318" mass="34025">MTRGLLVLQAGAGTTIQDLGRTGYRRYGVTGSGAMDPLALQVANCLVGNPFDTPCIELNIGSADFRVTTDSLRCAFHGGDFNLSLNGLPAPVSTSLRLRQGDIISISSARQRIRGYLAVEGGFELEPVLGSCATHVRSKLGGLDGGPLEAGQELVCLETEAPARKEVSLPYELHPKTRRQFRVILGPQADRFTAEGIYTFLNTTAFRVDKDSDSLGYRLTGARIEYIGDGNIVSDPVVPGCVQVPASGHPLVLMADCPTTGGYPKIATVISTDLPDLAQLPPGAEVSFRAVSLEEAQAARQKRRHWLAELPNKLITLP</sequence>
<dbReference type="InterPro" id="IPR029000">
    <property type="entry name" value="Cyclophilin-like_dom_sf"/>
</dbReference>
<dbReference type="InterPro" id="IPR052708">
    <property type="entry name" value="PxpC"/>
</dbReference>
<evidence type="ECO:0000259" key="4">
    <source>
        <dbReference type="SMART" id="SM00797"/>
    </source>
</evidence>
<protein>
    <submittedName>
        <fullName evidence="5">Biotin-dependent carboxylase-like uncharacterized protein</fullName>
    </submittedName>
</protein>
<keyword evidence="2" id="KW-0378">Hydrolase</keyword>
<evidence type="ECO:0000256" key="3">
    <source>
        <dbReference type="ARBA" id="ARBA00022840"/>
    </source>
</evidence>
<evidence type="ECO:0000313" key="5">
    <source>
        <dbReference type="EMBL" id="MBB3046695.1"/>
    </source>
</evidence>
<proteinExistence type="predicted"/>
<gene>
    <name evidence="5" type="ORF">FHR99_000931</name>
</gene>
<dbReference type="InterPro" id="IPR003778">
    <property type="entry name" value="CT_A_B"/>
</dbReference>
<keyword evidence="6" id="KW-1185">Reference proteome</keyword>
<dbReference type="PANTHER" id="PTHR43309:SF3">
    <property type="entry name" value="5-OXOPROLINASE SUBUNIT C"/>
    <property type="match status" value="1"/>
</dbReference>
<dbReference type="PANTHER" id="PTHR43309">
    <property type="entry name" value="5-OXOPROLINASE SUBUNIT C"/>
    <property type="match status" value="1"/>
</dbReference>
<dbReference type="RefSeq" id="WP_183409375.1">
    <property type="nucleotide sequence ID" value="NZ_JACHWY010000001.1"/>
</dbReference>
<evidence type="ECO:0000256" key="2">
    <source>
        <dbReference type="ARBA" id="ARBA00022801"/>
    </source>
</evidence>
<accession>A0A7W4W3K9</accession>
<name>A0A7W4W3K9_9GAMM</name>
<keyword evidence="3" id="KW-0067">ATP-binding</keyword>
<keyword evidence="1" id="KW-0547">Nucleotide-binding</keyword>